<evidence type="ECO:0000256" key="5">
    <source>
        <dbReference type="ARBA" id="ARBA00023315"/>
    </source>
</evidence>
<keyword evidence="5" id="KW-0808">Transferase</keyword>
<accession>A0A7C8N6L4</accession>
<dbReference type="GO" id="GO:0006633">
    <property type="term" value="P:fatty acid biosynthetic process"/>
    <property type="evidence" value="ECO:0007669"/>
    <property type="project" value="TreeGrafter"/>
</dbReference>
<dbReference type="Gene3D" id="3.40.50.720">
    <property type="entry name" value="NAD(P)-binding Rossmann-like Domain"/>
    <property type="match status" value="2"/>
</dbReference>
<dbReference type="SMART" id="SM00829">
    <property type="entry name" value="PKS_ER"/>
    <property type="match status" value="1"/>
</dbReference>
<dbReference type="PANTHER" id="PTHR43775:SF50">
    <property type="entry name" value="HIGHLY REDUCING POLYKETIDE SYNTHASE SRDA"/>
    <property type="match status" value="1"/>
</dbReference>
<dbReference type="SMART" id="SM00822">
    <property type="entry name" value="PKS_KR"/>
    <property type="match status" value="1"/>
</dbReference>
<dbReference type="InterPro" id="IPR013154">
    <property type="entry name" value="ADH-like_N"/>
</dbReference>
<dbReference type="SUPFAM" id="SSF47336">
    <property type="entry name" value="ACP-like"/>
    <property type="match status" value="1"/>
</dbReference>
<dbReference type="InterPro" id="IPR011032">
    <property type="entry name" value="GroES-like_sf"/>
</dbReference>
<keyword evidence="9" id="KW-1185">Reference proteome</keyword>
<dbReference type="InterPro" id="IPR036736">
    <property type="entry name" value="ACP-like_sf"/>
</dbReference>
<dbReference type="InterPro" id="IPR057326">
    <property type="entry name" value="KR_dom"/>
</dbReference>
<dbReference type="Pfam" id="PF08659">
    <property type="entry name" value="KR"/>
    <property type="match status" value="1"/>
</dbReference>
<keyword evidence="2" id="KW-0597">Phosphoprotein</keyword>
<dbReference type="Pfam" id="PF00107">
    <property type="entry name" value="ADH_zinc_N"/>
    <property type="match status" value="1"/>
</dbReference>
<dbReference type="InterPro" id="IPR020806">
    <property type="entry name" value="PKS_PP-bd"/>
</dbReference>
<dbReference type="InterPro" id="IPR009081">
    <property type="entry name" value="PP-bd_ACP"/>
</dbReference>
<dbReference type="GO" id="GO:0032259">
    <property type="term" value="P:methylation"/>
    <property type="evidence" value="ECO:0007669"/>
    <property type="project" value="UniProtKB-KW"/>
</dbReference>
<dbReference type="EMBL" id="WUBL01000033">
    <property type="protein sequence ID" value="KAF2969636.1"/>
    <property type="molecule type" value="Genomic_DNA"/>
</dbReference>
<dbReference type="GO" id="GO:0044550">
    <property type="term" value="P:secondary metabolite biosynthetic process"/>
    <property type="evidence" value="ECO:0007669"/>
    <property type="project" value="TreeGrafter"/>
</dbReference>
<dbReference type="CDD" id="cd05195">
    <property type="entry name" value="enoyl_red"/>
    <property type="match status" value="1"/>
</dbReference>
<dbReference type="SMART" id="SM00823">
    <property type="entry name" value="PKS_PP"/>
    <property type="match status" value="1"/>
</dbReference>
<dbReference type="CDD" id="cd05274">
    <property type="entry name" value="KR_FAS_SDR_x"/>
    <property type="match status" value="1"/>
</dbReference>
<dbReference type="GO" id="GO:0008168">
    <property type="term" value="F:methyltransferase activity"/>
    <property type="evidence" value="ECO:0007669"/>
    <property type="project" value="UniProtKB-KW"/>
</dbReference>
<dbReference type="GO" id="GO:0004312">
    <property type="term" value="F:fatty acid synthase activity"/>
    <property type="evidence" value="ECO:0007669"/>
    <property type="project" value="TreeGrafter"/>
</dbReference>
<dbReference type="InterPro" id="IPR050091">
    <property type="entry name" value="PKS_NRPS_Biosynth_Enz"/>
</dbReference>
<dbReference type="GO" id="GO:0031177">
    <property type="term" value="F:phosphopantetheine binding"/>
    <property type="evidence" value="ECO:0007669"/>
    <property type="project" value="InterPro"/>
</dbReference>
<dbReference type="PROSITE" id="PS50075">
    <property type="entry name" value="CARRIER"/>
    <property type="match status" value="1"/>
</dbReference>
<keyword evidence="3" id="KW-0560">Oxidoreductase</keyword>
<feature type="region of interest" description="Disordered" evidence="6">
    <location>
        <begin position="1"/>
        <end position="20"/>
    </location>
</feature>
<protein>
    <recommendedName>
        <fullName evidence="7">Carrier domain-containing protein</fullName>
    </recommendedName>
</protein>
<dbReference type="OrthoDB" id="329835at2759"/>
<name>A0A7C8N6L4_9PEZI</name>
<dbReference type="GO" id="GO:0016491">
    <property type="term" value="F:oxidoreductase activity"/>
    <property type="evidence" value="ECO:0007669"/>
    <property type="project" value="UniProtKB-KW"/>
</dbReference>
<evidence type="ECO:0000256" key="6">
    <source>
        <dbReference type="SAM" id="MobiDB-lite"/>
    </source>
</evidence>
<evidence type="ECO:0000256" key="1">
    <source>
        <dbReference type="ARBA" id="ARBA00022450"/>
    </source>
</evidence>
<dbReference type="SUPFAM" id="SSF51735">
    <property type="entry name" value="NAD(P)-binding Rossmann-fold domains"/>
    <property type="match status" value="2"/>
</dbReference>
<gene>
    <name evidence="8" type="ORF">GQX73_g3893</name>
</gene>
<evidence type="ECO:0000256" key="2">
    <source>
        <dbReference type="ARBA" id="ARBA00022553"/>
    </source>
</evidence>
<dbReference type="Pfam" id="PF08240">
    <property type="entry name" value="ADH_N"/>
    <property type="match status" value="1"/>
</dbReference>
<dbReference type="AlphaFoldDB" id="A0A7C8N6L4"/>
<keyword evidence="1" id="KW-0596">Phosphopantetheine</keyword>
<comment type="caution">
    <text evidence="8">The sequence shown here is derived from an EMBL/GenBank/DDBJ whole genome shotgun (WGS) entry which is preliminary data.</text>
</comment>
<keyword evidence="4" id="KW-0511">Multifunctional enzyme</keyword>
<dbReference type="InterPro" id="IPR013149">
    <property type="entry name" value="ADH-like_C"/>
</dbReference>
<dbReference type="InterPro" id="IPR036291">
    <property type="entry name" value="NAD(P)-bd_dom_sf"/>
</dbReference>
<keyword evidence="5" id="KW-0012">Acyltransferase</keyword>
<dbReference type="PANTHER" id="PTHR43775">
    <property type="entry name" value="FATTY ACID SYNTHASE"/>
    <property type="match status" value="1"/>
</dbReference>
<evidence type="ECO:0000256" key="3">
    <source>
        <dbReference type="ARBA" id="ARBA00023002"/>
    </source>
</evidence>
<dbReference type="InParanoid" id="A0A7C8N6L4"/>
<dbReference type="Pfam" id="PF23297">
    <property type="entry name" value="ACP_SdgA_C"/>
    <property type="match status" value="1"/>
</dbReference>
<evidence type="ECO:0000313" key="9">
    <source>
        <dbReference type="Proteomes" id="UP000481858"/>
    </source>
</evidence>
<dbReference type="Gene3D" id="3.90.180.10">
    <property type="entry name" value="Medium-chain alcohol dehydrogenases, catalytic domain"/>
    <property type="match status" value="1"/>
</dbReference>
<dbReference type="InterPro" id="IPR013968">
    <property type="entry name" value="PKS_KR"/>
</dbReference>
<evidence type="ECO:0000259" key="7">
    <source>
        <dbReference type="PROSITE" id="PS50075"/>
    </source>
</evidence>
<reference evidence="8 9" key="1">
    <citation type="submission" date="2019-12" db="EMBL/GenBank/DDBJ databases">
        <title>Draft genome sequence of the ascomycete Xylaria multiplex DSM 110363.</title>
        <authorList>
            <person name="Buettner E."/>
            <person name="Kellner H."/>
        </authorList>
    </citation>
    <scope>NUCLEOTIDE SEQUENCE [LARGE SCALE GENOMIC DNA]</scope>
    <source>
        <strain evidence="8 9">DSM 110363</strain>
    </source>
</reference>
<feature type="domain" description="Carrier" evidence="7">
    <location>
        <begin position="852"/>
        <end position="930"/>
    </location>
</feature>
<dbReference type="InterPro" id="IPR020843">
    <property type="entry name" value="ER"/>
</dbReference>
<proteinExistence type="predicted"/>
<evidence type="ECO:0000256" key="4">
    <source>
        <dbReference type="ARBA" id="ARBA00023268"/>
    </source>
</evidence>
<dbReference type="SUPFAM" id="SSF50129">
    <property type="entry name" value="GroES-like"/>
    <property type="match status" value="1"/>
</dbReference>
<sequence length="942" mass="101936">MMSGLAKHVPSPSEPINDISGSKEALGIDLVYDDEEAIPLLLQVIQEEIKSRGLLPRLTPFNKAQDCVREGARVIAFLSGKSLLVVPDDIRFRAFQHIAQNAASLVCLTSCGIVEGRDPDGAITAGLLRTIGSENPITRYLSIDIDADRFNTNEPGLVQCILDQESAIQQGYIDETETDTEDREFVWQNECLYVSRVVQDPGFQGYSEVIQAPKTCGTSRTRLGSDPVRADFETPGVLSSLYFKPYKALWRPLPPDWIDIKVVAVGLNWKDVGLTSGRFDGSNLSSEYTGIIIAIGSIVTDLAVGDNVYGTGKGHFGNFTRQKAETTHRLQTGDNLVEMATMPLVYMTAVYAFENLAHLQRGQTVLIQSATGGLGLAAIQFARAKGAEVFATVGTADKAKFLVDMMKVPKSHIFSSREQSDLPRAAKMTKKGGFDVILSSSKGDMLYASIKALAPLGHITDVGRIDVTDARATGLELFQMGATFSSFDLSILLDSDPSLGGKLLQTVDKHYRNGSIGPIRPFRAIDVSKLDQALLEFSKGTHIGKFVVTYLDLNTMVRFMPGPRAVRFQAEACYIVTGGFGGLGQSMIGWMGAHGARYLVALSRRGIDSPGARAFIGSMKRRGIEVQAVTCDVGKREQVNRVIADVAASRPLRGIIHSAVSYLDISFEKVSIERWRESLVAKVDGTKNLHEATTAIPLDFFVMSTSIESICALATQSAYTAANNFQDYFARYRRRLGLPATAISFGFINDVGPLSTNSITVDLFARNKVLTIPEHQFLALLELALLNDQAQGTPGATSWLGQKEDPLSAANMITCMDPAALAAKKLDEEEEAGIQSTMYDQAIKAGPEGVANTADLVKRGITSTVAEMLFIDPLGVNASKSIAGHGVDSLIAAEMRNWFHQAFGANISMLELLDARTSISELWESIASAAVKTGADVTAAQN</sequence>
<dbReference type="Proteomes" id="UP000481858">
    <property type="component" value="Unassembled WGS sequence"/>
</dbReference>
<organism evidence="8 9">
    <name type="scientific">Xylaria multiplex</name>
    <dbReference type="NCBI Taxonomy" id="323545"/>
    <lineage>
        <taxon>Eukaryota</taxon>
        <taxon>Fungi</taxon>
        <taxon>Dikarya</taxon>
        <taxon>Ascomycota</taxon>
        <taxon>Pezizomycotina</taxon>
        <taxon>Sordariomycetes</taxon>
        <taxon>Xylariomycetidae</taxon>
        <taxon>Xylariales</taxon>
        <taxon>Xylariaceae</taxon>
        <taxon>Xylaria</taxon>
    </lineage>
</organism>
<dbReference type="Gene3D" id="1.10.1200.10">
    <property type="entry name" value="ACP-like"/>
    <property type="match status" value="1"/>
</dbReference>
<evidence type="ECO:0000313" key="8">
    <source>
        <dbReference type="EMBL" id="KAF2969636.1"/>
    </source>
</evidence>